<name>A0A6J7J3C6_9ZZZZ</name>
<feature type="region of interest" description="Disordered" evidence="1">
    <location>
        <begin position="1"/>
        <end position="25"/>
    </location>
</feature>
<dbReference type="EMBL" id="CAFBNF010000048">
    <property type="protein sequence ID" value="CAB4937391.1"/>
    <property type="molecule type" value="Genomic_DNA"/>
</dbReference>
<gene>
    <name evidence="2" type="ORF">UFOPK3773_00626</name>
</gene>
<reference evidence="2" key="1">
    <citation type="submission" date="2020-05" db="EMBL/GenBank/DDBJ databases">
        <authorList>
            <person name="Chiriac C."/>
            <person name="Salcher M."/>
            <person name="Ghai R."/>
            <person name="Kavagutti S V."/>
        </authorList>
    </citation>
    <scope>NUCLEOTIDE SEQUENCE</scope>
</reference>
<dbReference type="AlphaFoldDB" id="A0A6J7J3C6"/>
<protein>
    <submittedName>
        <fullName evidence="2">Unannotated protein</fullName>
    </submittedName>
</protein>
<sequence>MPFTRSMSKLVGDSVSVERSHAPGSSRCCETHLAMSVPGHGVSRSTTTGTPAFDSLISVRFQPARHSCCAAAPDTRSPLDRLTSESVWVLVASTRLGLSDPVESVRSASSAAR</sequence>
<organism evidence="2">
    <name type="scientific">freshwater metagenome</name>
    <dbReference type="NCBI Taxonomy" id="449393"/>
    <lineage>
        <taxon>unclassified sequences</taxon>
        <taxon>metagenomes</taxon>
        <taxon>ecological metagenomes</taxon>
    </lineage>
</organism>
<evidence type="ECO:0000313" key="2">
    <source>
        <dbReference type="EMBL" id="CAB4937391.1"/>
    </source>
</evidence>
<evidence type="ECO:0000256" key="1">
    <source>
        <dbReference type="SAM" id="MobiDB-lite"/>
    </source>
</evidence>
<accession>A0A6J7J3C6</accession>
<proteinExistence type="predicted"/>